<dbReference type="GO" id="GO:0000981">
    <property type="term" value="F:DNA-binding transcription factor activity, RNA polymerase II-specific"/>
    <property type="evidence" value="ECO:0007669"/>
    <property type="project" value="InterPro"/>
</dbReference>
<evidence type="ECO:0000313" key="12">
    <source>
        <dbReference type="Proteomes" id="UP000494165"/>
    </source>
</evidence>
<keyword evidence="12" id="KW-1185">Reference proteome</keyword>
<evidence type="ECO:0000256" key="2">
    <source>
        <dbReference type="ARBA" id="ARBA00022473"/>
    </source>
</evidence>
<dbReference type="Proteomes" id="UP000494165">
    <property type="component" value="Unassembled WGS sequence"/>
</dbReference>
<evidence type="ECO:0000256" key="7">
    <source>
        <dbReference type="RuleBase" id="RU000682"/>
    </source>
</evidence>
<reference evidence="11 12" key="1">
    <citation type="submission" date="2020-04" db="EMBL/GenBank/DDBJ databases">
        <authorList>
            <person name="Alioto T."/>
            <person name="Alioto T."/>
            <person name="Gomez Garrido J."/>
        </authorList>
    </citation>
    <scope>NUCLEOTIDE SEQUENCE [LARGE SCALE GENOMIC DNA]</scope>
</reference>
<dbReference type="PROSITE" id="PS50071">
    <property type="entry name" value="HOMEOBOX_2"/>
    <property type="match status" value="1"/>
</dbReference>
<evidence type="ECO:0000256" key="8">
    <source>
        <dbReference type="RuleBase" id="RU510713"/>
    </source>
</evidence>
<dbReference type="GO" id="GO:0030182">
    <property type="term" value="P:neuron differentiation"/>
    <property type="evidence" value="ECO:0007669"/>
    <property type="project" value="TreeGrafter"/>
</dbReference>
<dbReference type="InterPro" id="IPR050720">
    <property type="entry name" value="Engrailed_Homeobox_TFs"/>
</dbReference>
<dbReference type="PRINTS" id="PR00031">
    <property type="entry name" value="HTHREPRESSR"/>
</dbReference>
<feature type="compositionally biased region" description="Basic residues" evidence="9">
    <location>
        <begin position="209"/>
        <end position="220"/>
    </location>
</feature>
<evidence type="ECO:0000256" key="4">
    <source>
        <dbReference type="ARBA" id="ARBA00023155"/>
    </source>
</evidence>
<dbReference type="Pfam" id="PF10525">
    <property type="entry name" value="Engrail_1_C_sig"/>
    <property type="match status" value="1"/>
</dbReference>
<dbReference type="AlphaFoldDB" id="A0A8S1C937"/>
<keyword evidence="2" id="KW-0217">Developmental protein</keyword>
<dbReference type="PANTHER" id="PTHR24341">
    <property type="entry name" value="HOMEOBOX PROTEIN ENGRAILED"/>
    <property type="match status" value="1"/>
</dbReference>
<dbReference type="FunFam" id="1.10.10.60:FF:000189">
    <property type="entry name" value="Homeobox protein engrailed-like"/>
    <property type="match status" value="1"/>
</dbReference>
<evidence type="ECO:0000313" key="11">
    <source>
        <dbReference type="EMBL" id="CAB3368612.1"/>
    </source>
</evidence>
<feature type="DNA-binding region" description="Homeobox" evidence="6">
    <location>
        <begin position="225"/>
        <end position="284"/>
    </location>
</feature>
<dbReference type="GO" id="GO:0009653">
    <property type="term" value="P:anatomical structure morphogenesis"/>
    <property type="evidence" value="ECO:0007669"/>
    <property type="project" value="UniProtKB-ARBA"/>
</dbReference>
<dbReference type="InterPro" id="IPR009057">
    <property type="entry name" value="Homeodomain-like_sf"/>
</dbReference>
<dbReference type="OrthoDB" id="6159439at2759"/>
<feature type="compositionally biased region" description="Low complexity" evidence="9">
    <location>
        <begin position="8"/>
        <end position="37"/>
    </location>
</feature>
<sequence length="342" mass="38232">MALETERSSPNNASSPGPTSTNSPSSSSYKPVLSPSSMEHDIKPAIIHHPMPIYPSTFALHATSTSRRRPASPAEPAEADQPLRFSVSNILRPEFGRRAVEECRLRAHIDASRSRSSRCSSVDDCRSYTSSPMLHLRPSSPPPRKRLTLDDSDKHSNGDASSVCSSSRPTSSLEEKLADPPVPKDQGMWPAWVFCTRYSDRPSSGRYSNRPRSRRMKKREKRPDEKRPRTAFTQEQLNRLKREFEENRYLTERRRQQLASELGLHENQIKIWFQNKRAKIKKSTGTKGQLAMQLMAQGLYNHSTIPVDEEEELEAAAAAAARAGAEAAAARAAGVLFDPLAR</sequence>
<evidence type="ECO:0000259" key="10">
    <source>
        <dbReference type="PROSITE" id="PS50071"/>
    </source>
</evidence>
<feature type="region of interest" description="Disordered" evidence="9">
    <location>
        <begin position="110"/>
        <end position="182"/>
    </location>
</feature>
<name>A0A8S1C937_9INSE</name>
<accession>A0A8S1C937</accession>
<feature type="region of interest" description="Disordered" evidence="9">
    <location>
        <begin position="201"/>
        <end position="231"/>
    </location>
</feature>
<dbReference type="GO" id="GO:0000978">
    <property type="term" value="F:RNA polymerase II cis-regulatory region sequence-specific DNA binding"/>
    <property type="evidence" value="ECO:0007669"/>
    <property type="project" value="TreeGrafter"/>
</dbReference>
<gene>
    <name evidence="11" type="ORF">CLODIP_2_CD07241</name>
</gene>
<feature type="region of interest" description="Disordered" evidence="9">
    <location>
        <begin position="1"/>
        <end position="84"/>
    </location>
</feature>
<dbReference type="PROSITE" id="PS00027">
    <property type="entry name" value="HOMEOBOX_1"/>
    <property type="match status" value="1"/>
</dbReference>
<dbReference type="EMBL" id="CADEPI010000038">
    <property type="protein sequence ID" value="CAB3368612.1"/>
    <property type="molecule type" value="Genomic_DNA"/>
</dbReference>
<dbReference type="InterPro" id="IPR000747">
    <property type="entry name" value="HD_engrailed"/>
</dbReference>
<comment type="similarity">
    <text evidence="8">Belongs to the Engrailed homeobox family.</text>
</comment>
<dbReference type="InterPro" id="IPR017970">
    <property type="entry name" value="Homeobox_CS"/>
</dbReference>
<dbReference type="PROSITE" id="PS00033">
    <property type="entry name" value="ENGRAILED"/>
    <property type="match status" value="1"/>
</dbReference>
<keyword evidence="4 6" id="KW-0371">Homeobox</keyword>
<comment type="caution">
    <text evidence="11">The sequence shown here is derived from an EMBL/GenBank/DDBJ whole genome shotgun (WGS) entry which is preliminary data.</text>
</comment>
<feature type="compositionally biased region" description="Basic and acidic residues" evidence="9">
    <location>
        <begin position="147"/>
        <end position="157"/>
    </location>
</feature>
<dbReference type="InterPro" id="IPR020479">
    <property type="entry name" value="HD_metazoa"/>
</dbReference>
<dbReference type="InterPro" id="IPR001356">
    <property type="entry name" value="HD"/>
</dbReference>
<organism evidence="11 12">
    <name type="scientific">Cloeon dipterum</name>
    <dbReference type="NCBI Taxonomy" id="197152"/>
    <lineage>
        <taxon>Eukaryota</taxon>
        <taxon>Metazoa</taxon>
        <taxon>Ecdysozoa</taxon>
        <taxon>Arthropoda</taxon>
        <taxon>Hexapoda</taxon>
        <taxon>Insecta</taxon>
        <taxon>Pterygota</taxon>
        <taxon>Palaeoptera</taxon>
        <taxon>Ephemeroptera</taxon>
        <taxon>Pisciforma</taxon>
        <taxon>Baetidae</taxon>
        <taxon>Cloeon</taxon>
    </lineage>
</organism>
<evidence type="ECO:0000256" key="6">
    <source>
        <dbReference type="PROSITE-ProRule" id="PRU00108"/>
    </source>
</evidence>
<evidence type="ECO:0000256" key="9">
    <source>
        <dbReference type="SAM" id="MobiDB-lite"/>
    </source>
</evidence>
<protein>
    <recommendedName>
        <fullName evidence="8">Homeobox protein engrailed-like</fullName>
    </recommendedName>
</protein>
<dbReference type="Gene3D" id="1.10.10.60">
    <property type="entry name" value="Homeodomain-like"/>
    <property type="match status" value="1"/>
</dbReference>
<dbReference type="Pfam" id="PF00046">
    <property type="entry name" value="Homeodomain"/>
    <property type="match status" value="1"/>
</dbReference>
<dbReference type="PANTHER" id="PTHR24341:SF6">
    <property type="entry name" value="HOMEOBOX PROTEIN INVECTED"/>
    <property type="match status" value="1"/>
</dbReference>
<proteinExistence type="inferred from homology"/>
<evidence type="ECO:0000256" key="1">
    <source>
        <dbReference type="ARBA" id="ARBA00004123"/>
    </source>
</evidence>
<keyword evidence="3 6" id="KW-0238">DNA-binding</keyword>
<dbReference type="CDD" id="cd00086">
    <property type="entry name" value="homeodomain"/>
    <property type="match status" value="1"/>
</dbReference>
<dbReference type="InterPro" id="IPR019549">
    <property type="entry name" value="Homeobox-engrailed_C-terminal"/>
</dbReference>
<feature type="compositionally biased region" description="Low complexity" evidence="9">
    <location>
        <begin position="161"/>
        <end position="172"/>
    </location>
</feature>
<dbReference type="SMART" id="SM00389">
    <property type="entry name" value="HOX"/>
    <property type="match status" value="1"/>
</dbReference>
<evidence type="ECO:0000256" key="5">
    <source>
        <dbReference type="ARBA" id="ARBA00023242"/>
    </source>
</evidence>
<dbReference type="GO" id="GO:0005634">
    <property type="term" value="C:nucleus"/>
    <property type="evidence" value="ECO:0007669"/>
    <property type="project" value="UniProtKB-SubCell"/>
</dbReference>
<dbReference type="PRINTS" id="PR00026">
    <property type="entry name" value="ENGRAILED"/>
</dbReference>
<comment type="subcellular location">
    <subcellularLocation>
        <location evidence="1 6 7">Nucleus</location>
    </subcellularLocation>
</comment>
<dbReference type="InterPro" id="IPR019737">
    <property type="entry name" value="Homeobox-engrailed_CS"/>
</dbReference>
<dbReference type="PRINTS" id="PR00024">
    <property type="entry name" value="HOMEOBOX"/>
</dbReference>
<dbReference type="InterPro" id="IPR000047">
    <property type="entry name" value="HTH_motif"/>
</dbReference>
<dbReference type="SUPFAM" id="SSF46689">
    <property type="entry name" value="Homeodomain-like"/>
    <property type="match status" value="1"/>
</dbReference>
<evidence type="ECO:0000256" key="3">
    <source>
        <dbReference type="ARBA" id="ARBA00023125"/>
    </source>
</evidence>
<feature type="domain" description="Homeobox" evidence="10">
    <location>
        <begin position="223"/>
        <end position="283"/>
    </location>
</feature>
<keyword evidence="5 6" id="KW-0539">Nucleus</keyword>